<accession>A0AAD6X9C3</accession>
<feature type="region of interest" description="Disordered" evidence="1">
    <location>
        <begin position="286"/>
        <end position="330"/>
    </location>
</feature>
<proteinExistence type="predicted"/>
<evidence type="ECO:0000256" key="1">
    <source>
        <dbReference type="SAM" id="MobiDB-lite"/>
    </source>
</evidence>
<protein>
    <submittedName>
        <fullName evidence="2">Uncharacterized protein</fullName>
    </submittedName>
</protein>
<dbReference type="Proteomes" id="UP001218188">
    <property type="component" value="Unassembled WGS sequence"/>
</dbReference>
<organism evidence="2 3">
    <name type="scientific">Mycena alexandri</name>
    <dbReference type="NCBI Taxonomy" id="1745969"/>
    <lineage>
        <taxon>Eukaryota</taxon>
        <taxon>Fungi</taxon>
        <taxon>Dikarya</taxon>
        <taxon>Basidiomycota</taxon>
        <taxon>Agaricomycotina</taxon>
        <taxon>Agaricomycetes</taxon>
        <taxon>Agaricomycetidae</taxon>
        <taxon>Agaricales</taxon>
        <taxon>Marasmiineae</taxon>
        <taxon>Mycenaceae</taxon>
        <taxon>Mycena</taxon>
    </lineage>
</organism>
<evidence type="ECO:0000313" key="2">
    <source>
        <dbReference type="EMBL" id="KAJ7040160.1"/>
    </source>
</evidence>
<comment type="caution">
    <text evidence="2">The sequence shown here is derived from an EMBL/GenBank/DDBJ whole genome shotgun (WGS) entry which is preliminary data.</text>
</comment>
<reference evidence="2" key="1">
    <citation type="submission" date="2023-03" db="EMBL/GenBank/DDBJ databases">
        <title>Massive genome expansion in bonnet fungi (Mycena s.s.) driven by repeated elements and novel gene families across ecological guilds.</title>
        <authorList>
            <consortium name="Lawrence Berkeley National Laboratory"/>
            <person name="Harder C.B."/>
            <person name="Miyauchi S."/>
            <person name="Viragh M."/>
            <person name="Kuo A."/>
            <person name="Thoen E."/>
            <person name="Andreopoulos B."/>
            <person name="Lu D."/>
            <person name="Skrede I."/>
            <person name="Drula E."/>
            <person name="Henrissat B."/>
            <person name="Morin E."/>
            <person name="Kohler A."/>
            <person name="Barry K."/>
            <person name="LaButti K."/>
            <person name="Morin E."/>
            <person name="Salamov A."/>
            <person name="Lipzen A."/>
            <person name="Mereny Z."/>
            <person name="Hegedus B."/>
            <person name="Baldrian P."/>
            <person name="Stursova M."/>
            <person name="Weitz H."/>
            <person name="Taylor A."/>
            <person name="Grigoriev I.V."/>
            <person name="Nagy L.G."/>
            <person name="Martin F."/>
            <person name="Kauserud H."/>
        </authorList>
    </citation>
    <scope>NUCLEOTIDE SEQUENCE</scope>
    <source>
        <strain evidence="2">CBHHK200</strain>
    </source>
</reference>
<gene>
    <name evidence="2" type="ORF">C8F04DRAFT_1178256</name>
</gene>
<dbReference type="EMBL" id="JARJCM010000023">
    <property type="protein sequence ID" value="KAJ7040160.1"/>
    <property type="molecule type" value="Genomic_DNA"/>
</dbReference>
<feature type="region of interest" description="Disordered" evidence="1">
    <location>
        <begin position="1"/>
        <end position="49"/>
    </location>
</feature>
<sequence length="390" mass="42658">MSPNHNETPSHYREHTRQQDGWTVLATPPTNREELPPPYTPAPVQASAPVAPASANGDITLPFDIPINSNVIGATPVSRTKHYGRAVAFSTGYTEICHIMGLGATTAVLGYKWDNERRHDAVHSLANAADWNNCLEKGIGMIKRARVRHVTCIIKNLSLPEETASGTKPIVGKKRKVDGIDSSDKKTFDYTTEWRLLKAHLECAAHKGQMCFVSAVDGHHHPVELYQATLWAKEICIGNATVNQPPTNIVFQDFFLHKKKARTTLTPAESSNAACAPTIHVTVNNGRGASSSSVTKAPPPRSPLGNITVATSSWDNREKSPSSWDTSEKNTNLELPSSLFRSQSHVFDENIFEDNSTDVHMPPELATLFVDESISAMARAQKGKGRAIDL</sequence>
<feature type="compositionally biased region" description="Polar residues" evidence="1">
    <location>
        <begin position="321"/>
        <end position="330"/>
    </location>
</feature>
<feature type="compositionally biased region" description="Polar residues" evidence="1">
    <location>
        <begin position="286"/>
        <end position="295"/>
    </location>
</feature>
<keyword evidence="3" id="KW-1185">Reference proteome</keyword>
<feature type="compositionally biased region" description="Basic and acidic residues" evidence="1">
    <location>
        <begin position="8"/>
        <end position="18"/>
    </location>
</feature>
<dbReference type="AlphaFoldDB" id="A0AAD6X9C3"/>
<evidence type="ECO:0000313" key="3">
    <source>
        <dbReference type="Proteomes" id="UP001218188"/>
    </source>
</evidence>
<name>A0AAD6X9C3_9AGAR</name>